<sequence length="234" mass="26490">ISEFHTLEKTLARTTDPIQRKQILKQQAQLGGLKTYQAASSYAGSKEKGGETGKWCAKALQEHLGGKKNITLLDVGAISGTSYEKFPWIKTTSIDLNPQDTSKVSKYDFMKFPIPEEKFDVIGLSLVLNFVGDLKQRSEMIKHAHQYLKPFGYLYIVLPLACVENSRYLDSNRFKSILNSLGFVSLKQHNSSKLTFWLTQRSGTNGNGVIQRNVKWPKEEIRKGVNRNNFCIKV</sequence>
<accession>F4SCF9</accession>
<dbReference type="GO" id="GO:0005730">
    <property type="term" value="C:nucleolus"/>
    <property type="evidence" value="ECO:0007669"/>
    <property type="project" value="TreeGrafter"/>
</dbReference>
<dbReference type="InParanoid" id="F4SCF9"/>
<dbReference type="HAMAP" id="MF_03044">
    <property type="entry name" value="BMT2"/>
    <property type="match status" value="1"/>
</dbReference>
<dbReference type="Pfam" id="PF11968">
    <property type="entry name" value="Bmt2"/>
    <property type="match status" value="1"/>
</dbReference>
<dbReference type="AlphaFoldDB" id="F4SCF9"/>
<organism evidence="5">
    <name type="scientific">Melampsora larici-populina (strain 98AG31 / pathotype 3-4-7)</name>
    <name type="common">Poplar leaf rust fungus</name>
    <dbReference type="NCBI Taxonomy" id="747676"/>
    <lineage>
        <taxon>Eukaryota</taxon>
        <taxon>Fungi</taxon>
        <taxon>Dikarya</taxon>
        <taxon>Basidiomycota</taxon>
        <taxon>Pucciniomycotina</taxon>
        <taxon>Pucciniomycetes</taxon>
        <taxon>Pucciniales</taxon>
        <taxon>Melampsoraceae</taxon>
        <taxon>Melampsora</taxon>
    </lineage>
</organism>
<dbReference type="RefSeq" id="XP_007419064.1">
    <property type="nucleotide sequence ID" value="XM_007419002.2"/>
</dbReference>
<feature type="non-terminal residue" evidence="4">
    <location>
        <position position="1"/>
    </location>
</feature>
<keyword evidence="1" id="KW-0489">Methyltransferase</keyword>
<reference evidence="5" key="1">
    <citation type="journal article" date="2011" name="Proc. Natl. Acad. Sci. U.S.A.">
        <title>Obligate biotrophy features unraveled by the genomic analysis of rust fungi.</title>
        <authorList>
            <person name="Duplessis S."/>
            <person name="Cuomo C.A."/>
            <person name="Lin Y.-C."/>
            <person name="Aerts A."/>
            <person name="Tisserant E."/>
            <person name="Veneault-Fourrey C."/>
            <person name="Joly D.L."/>
            <person name="Hacquard S."/>
            <person name="Amselem J."/>
            <person name="Cantarel B.L."/>
            <person name="Chiu R."/>
            <person name="Coutinho P.M."/>
            <person name="Feau N."/>
            <person name="Field M."/>
            <person name="Frey P."/>
            <person name="Gelhaye E."/>
            <person name="Goldberg J."/>
            <person name="Grabherr M.G."/>
            <person name="Kodira C.D."/>
            <person name="Kohler A."/>
            <person name="Kuees U."/>
            <person name="Lindquist E.A."/>
            <person name="Lucas S.M."/>
            <person name="Mago R."/>
            <person name="Mauceli E."/>
            <person name="Morin E."/>
            <person name="Murat C."/>
            <person name="Pangilinan J.L."/>
            <person name="Park R."/>
            <person name="Pearson M."/>
            <person name="Quesneville H."/>
            <person name="Rouhier N."/>
            <person name="Sakthikumar S."/>
            <person name="Salamov A.A."/>
            <person name="Schmutz J."/>
            <person name="Selles B."/>
            <person name="Shapiro H."/>
            <person name="Tanguay P."/>
            <person name="Tuskan G.A."/>
            <person name="Henrissat B."/>
            <person name="Van de Peer Y."/>
            <person name="Rouze P."/>
            <person name="Ellis J.G."/>
            <person name="Dodds P.N."/>
            <person name="Schein J.E."/>
            <person name="Zhong S."/>
            <person name="Hamelin R.C."/>
            <person name="Grigoriev I.V."/>
            <person name="Szabo L.J."/>
            <person name="Martin F."/>
        </authorList>
    </citation>
    <scope>NUCLEOTIDE SEQUENCE [LARGE SCALE GENOMIC DNA]</scope>
    <source>
        <strain evidence="5">98AG31 / pathotype 3-4-7</strain>
    </source>
</reference>
<feature type="non-terminal residue" evidence="4">
    <location>
        <position position="234"/>
    </location>
</feature>
<evidence type="ECO:0000256" key="1">
    <source>
        <dbReference type="ARBA" id="ARBA00022603"/>
    </source>
</evidence>
<dbReference type="HOGENOM" id="CLU_041583_1_0_1"/>
<dbReference type="eggNOG" id="ENOG502R82D">
    <property type="taxonomic scope" value="Eukaryota"/>
</dbReference>
<dbReference type="STRING" id="747676.F4SCF9"/>
<proteinExistence type="inferred from homology"/>
<dbReference type="VEuPathDB" id="FungiDB:MELLADRAFT_26808"/>
<dbReference type="KEGG" id="mlr:MELLADRAFT_26808"/>
<gene>
    <name evidence="4" type="ORF">MELLADRAFT_26808</name>
</gene>
<protein>
    <recommendedName>
        <fullName evidence="6">Methyltransferase type 11 domain-containing protein</fullName>
    </recommendedName>
</protein>
<dbReference type="SMR" id="F4SCF9"/>
<evidence type="ECO:0000256" key="2">
    <source>
        <dbReference type="ARBA" id="ARBA00022679"/>
    </source>
</evidence>
<dbReference type="SUPFAM" id="SSF53335">
    <property type="entry name" value="S-adenosyl-L-methionine-dependent methyltransferases"/>
    <property type="match status" value="1"/>
</dbReference>
<dbReference type="GeneID" id="18926966"/>
<name>F4SCF9_MELLP</name>
<dbReference type="GO" id="GO:0016433">
    <property type="term" value="F:rRNA (adenine) methyltransferase activity"/>
    <property type="evidence" value="ECO:0007669"/>
    <property type="project" value="TreeGrafter"/>
</dbReference>
<evidence type="ECO:0000313" key="5">
    <source>
        <dbReference type="Proteomes" id="UP000001072"/>
    </source>
</evidence>
<dbReference type="CDD" id="cd02440">
    <property type="entry name" value="AdoMet_MTases"/>
    <property type="match status" value="1"/>
</dbReference>
<evidence type="ECO:0000256" key="3">
    <source>
        <dbReference type="ARBA" id="ARBA00022691"/>
    </source>
</evidence>
<dbReference type="PANTHER" id="PTHR21008">
    <property type="entry name" value="S-ADENOSYLMETHIONINE SENSOR UPSTREAM OF MTORC1-RELATED"/>
    <property type="match status" value="1"/>
</dbReference>
<dbReference type="InterPro" id="IPR021867">
    <property type="entry name" value="Bmt2/SAMTOR"/>
</dbReference>
<dbReference type="FunCoup" id="F4SCF9">
    <property type="interactions" value="55"/>
</dbReference>
<keyword evidence="3" id="KW-0949">S-adenosyl-L-methionine</keyword>
<dbReference type="EMBL" id="GL883207">
    <property type="protein sequence ID" value="EGF97670.1"/>
    <property type="molecule type" value="Genomic_DNA"/>
</dbReference>
<dbReference type="PANTHER" id="PTHR21008:SF1">
    <property type="entry name" value="25S RRNA (ADENINE(2142)-N(1))-METHYLTRANSFERASE"/>
    <property type="match status" value="1"/>
</dbReference>
<keyword evidence="2" id="KW-0808">Transferase</keyword>
<dbReference type="InterPro" id="IPR029063">
    <property type="entry name" value="SAM-dependent_MTases_sf"/>
</dbReference>
<evidence type="ECO:0008006" key="6">
    <source>
        <dbReference type="Google" id="ProtNLM"/>
    </source>
</evidence>
<keyword evidence="5" id="KW-1185">Reference proteome</keyword>
<dbReference type="Proteomes" id="UP000001072">
    <property type="component" value="Unassembled WGS sequence"/>
</dbReference>
<evidence type="ECO:0000313" key="4">
    <source>
        <dbReference type="EMBL" id="EGF97670.1"/>
    </source>
</evidence>
<dbReference type="Gene3D" id="3.40.50.150">
    <property type="entry name" value="Vaccinia Virus protein VP39"/>
    <property type="match status" value="1"/>
</dbReference>
<dbReference type="OrthoDB" id="5954793at2759"/>